<protein>
    <submittedName>
        <fullName evidence="1">Uncharacterized protein</fullName>
    </submittedName>
</protein>
<reference evidence="1" key="1">
    <citation type="submission" date="2013-12" db="EMBL/GenBank/DDBJ databases">
        <title>A Varibaculum cambriense genome reconstructed from a premature infant gut community with otherwise low bacterial novelty that shifts toward anaerobic metabolism during the third week of life.</title>
        <authorList>
            <person name="Brown C.T."/>
            <person name="Sharon I."/>
            <person name="Thomas B.C."/>
            <person name="Castelle C.J."/>
            <person name="Morowitz M.J."/>
            <person name="Banfield J.F."/>
        </authorList>
    </citation>
    <scope>NUCLEOTIDE SEQUENCE</scope>
</reference>
<evidence type="ECO:0000313" key="1">
    <source>
        <dbReference type="EMBL" id="ETJ26221.1"/>
    </source>
</evidence>
<sequence length="48" mass="5177">MPITLAEAKLNVQDDLQMGVIDEFRKSSFLFENLTFDDAVSPTGGGGT</sequence>
<gene>
    <name evidence="1" type="ORF">Q604_UNBC17477G0002</name>
</gene>
<proteinExistence type="predicted"/>
<organism evidence="1">
    <name type="scientific">human gut metagenome</name>
    <dbReference type="NCBI Taxonomy" id="408170"/>
    <lineage>
        <taxon>unclassified sequences</taxon>
        <taxon>metagenomes</taxon>
        <taxon>organismal metagenomes</taxon>
    </lineage>
</organism>
<name>W1X7T5_9ZZZZ</name>
<feature type="non-terminal residue" evidence="1">
    <location>
        <position position="48"/>
    </location>
</feature>
<dbReference type="EMBL" id="AZMM01017477">
    <property type="protein sequence ID" value="ETJ26221.1"/>
    <property type="molecule type" value="Genomic_DNA"/>
</dbReference>
<accession>W1X7T5</accession>
<comment type="caution">
    <text evidence="1">The sequence shown here is derived from an EMBL/GenBank/DDBJ whole genome shotgun (WGS) entry which is preliminary data.</text>
</comment>
<dbReference type="AlphaFoldDB" id="W1X7T5"/>